<comment type="caution">
    <text evidence="8">Lacks conserved residue(s) required for the propagation of feature annotation.</text>
</comment>
<evidence type="ECO:0000256" key="6">
    <source>
        <dbReference type="ARBA" id="ARBA00023134"/>
    </source>
</evidence>
<evidence type="ECO:0000313" key="13">
    <source>
        <dbReference type="Proteomes" id="UP000177349"/>
    </source>
</evidence>
<dbReference type="InterPro" id="IPR032859">
    <property type="entry name" value="KH_dom-like"/>
</dbReference>
<feature type="binding site" evidence="8">
    <location>
        <begin position="183"/>
        <end position="190"/>
    </location>
    <ligand>
        <name>GTP</name>
        <dbReference type="ChEBI" id="CHEBI:37565"/>
        <label>2</label>
    </ligand>
</feature>
<dbReference type="PANTHER" id="PTHR43834:SF6">
    <property type="entry name" value="GTPASE DER"/>
    <property type="match status" value="1"/>
</dbReference>
<evidence type="ECO:0000256" key="8">
    <source>
        <dbReference type="HAMAP-Rule" id="MF_00195"/>
    </source>
</evidence>
<dbReference type="Pfam" id="PF14714">
    <property type="entry name" value="KH_dom-like"/>
    <property type="match status" value="1"/>
</dbReference>
<dbReference type="AlphaFoldDB" id="A0A1G2BV99"/>
<dbReference type="InterPro" id="IPR005225">
    <property type="entry name" value="Small_GTP-bd"/>
</dbReference>
<organism evidence="12 13">
    <name type="scientific">Candidatus Komeilibacteria bacterium RIFCSPLOWO2_01_FULL_53_11</name>
    <dbReference type="NCBI Taxonomy" id="1798552"/>
    <lineage>
        <taxon>Bacteria</taxon>
        <taxon>Candidatus Komeiliibacteriota</taxon>
    </lineage>
</organism>
<protein>
    <recommendedName>
        <fullName evidence="2 8">GTPase Der</fullName>
    </recommendedName>
    <alternativeName>
        <fullName evidence="7 8">GTP-binding protein EngA</fullName>
    </alternativeName>
</protein>
<feature type="binding site" evidence="8">
    <location>
        <begin position="296"/>
        <end position="299"/>
    </location>
    <ligand>
        <name>GTP</name>
        <dbReference type="ChEBI" id="CHEBI:37565"/>
        <label>2</label>
    </ligand>
</feature>
<dbReference type="PROSITE" id="PS51712">
    <property type="entry name" value="G_ENGA"/>
    <property type="match status" value="1"/>
</dbReference>
<sequence length="442" mass="49555">MARTARVALVGRATVGKSTLFNRLASGAHALVSAEVGTTRDRREGICHWRGVSWVIVDTGGLDDLSVDTIRQKIAAQVHAAIQEADLVLLVVDARAGMTELDRRIARELQRLPDKRILLVANKTDTMRDAQATSEFFKLGLGKPWAVAATSGVGTGDLLDEILQHIHATESVEEAGIRVGIIGRPNVGKSSLVNALVGEERVIVHDEPYTTRDAHDIPITFHGTKLILVDTAGVRRKSRISRQSIESESVRQSLSTIEKSDVVIFVTETHKPIPAQDRQLAELIRESNAGMIIVGNKWDLVPEKDSKDEKRFTDYYRGQFNFMEWAPLIFMSAKDQTKLTRLKEKVVTVYGEKFRRITENALSKFLKDVIKRHKPTRGKGTGNPYIYRIAQVDVNPPQFSVQVKEHTSLRVTYLHFIERQLRAKFGFEGSPIKIWIDKIPRA</sequence>
<dbReference type="Gene3D" id="3.40.50.300">
    <property type="entry name" value="P-loop containing nucleotide triphosphate hydrolases"/>
    <property type="match status" value="2"/>
</dbReference>
<dbReference type="Proteomes" id="UP000177349">
    <property type="component" value="Unassembled WGS sequence"/>
</dbReference>
<accession>A0A1G2BV99</accession>
<keyword evidence="4 10" id="KW-0677">Repeat</keyword>
<comment type="caution">
    <text evidence="12">The sequence shown here is derived from an EMBL/GenBank/DDBJ whole genome shotgun (WGS) entry which is preliminary data.</text>
</comment>
<dbReference type="InterPro" id="IPR031166">
    <property type="entry name" value="G_ENGA"/>
</dbReference>
<comment type="function">
    <text evidence="8 10">GTPase that plays an essential role in the late steps of ribosome biogenesis.</text>
</comment>
<evidence type="ECO:0000256" key="2">
    <source>
        <dbReference type="ARBA" id="ARBA00020953"/>
    </source>
</evidence>
<evidence type="ECO:0000256" key="1">
    <source>
        <dbReference type="ARBA" id="ARBA00008279"/>
    </source>
</evidence>
<name>A0A1G2BV99_9BACT</name>
<reference evidence="12 13" key="1">
    <citation type="journal article" date="2016" name="Nat. Commun.">
        <title>Thousands of microbial genomes shed light on interconnected biogeochemical processes in an aquifer system.</title>
        <authorList>
            <person name="Anantharaman K."/>
            <person name="Brown C.T."/>
            <person name="Hug L.A."/>
            <person name="Sharon I."/>
            <person name="Castelle C.J."/>
            <person name="Probst A.J."/>
            <person name="Thomas B.C."/>
            <person name="Singh A."/>
            <person name="Wilkins M.J."/>
            <person name="Karaoz U."/>
            <person name="Brodie E.L."/>
            <person name="Williams K.H."/>
            <person name="Hubbard S.S."/>
            <person name="Banfield J.F."/>
        </authorList>
    </citation>
    <scope>NUCLEOTIDE SEQUENCE [LARGE SCALE GENOMIC DNA]</scope>
</reference>
<feature type="binding site" evidence="8">
    <location>
        <begin position="230"/>
        <end position="234"/>
    </location>
    <ligand>
        <name>GTP</name>
        <dbReference type="ChEBI" id="CHEBI:37565"/>
        <label>2</label>
    </ligand>
</feature>
<dbReference type="SUPFAM" id="SSF52540">
    <property type="entry name" value="P-loop containing nucleoside triphosphate hydrolases"/>
    <property type="match status" value="2"/>
</dbReference>
<dbReference type="PRINTS" id="PR00326">
    <property type="entry name" value="GTP1OBG"/>
</dbReference>
<dbReference type="PANTHER" id="PTHR43834">
    <property type="entry name" value="GTPASE DER"/>
    <property type="match status" value="1"/>
</dbReference>
<evidence type="ECO:0000313" key="12">
    <source>
        <dbReference type="EMBL" id="OGY93042.1"/>
    </source>
</evidence>
<keyword evidence="3 8" id="KW-0690">Ribosome biogenesis</keyword>
<evidence type="ECO:0000256" key="10">
    <source>
        <dbReference type="RuleBase" id="RU004481"/>
    </source>
</evidence>
<evidence type="ECO:0000256" key="4">
    <source>
        <dbReference type="ARBA" id="ARBA00022737"/>
    </source>
</evidence>
<evidence type="ECO:0000256" key="9">
    <source>
        <dbReference type="PROSITE-ProRule" id="PRU01049"/>
    </source>
</evidence>
<dbReference type="CDD" id="cd01895">
    <property type="entry name" value="EngA2"/>
    <property type="match status" value="1"/>
</dbReference>
<comment type="subunit">
    <text evidence="8">Associates with the 50S ribosomal subunit.</text>
</comment>
<dbReference type="NCBIfam" id="TIGR00231">
    <property type="entry name" value="small_GTP"/>
    <property type="match status" value="2"/>
</dbReference>
<dbReference type="CDD" id="cd01894">
    <property type="entry name" value="EngA1"/>
    <property type="match status" value="1"/>
</dbReference>
<gene>
    <name evidence="8" type="primary">der</name>
    <name evidence="12" type="ORF">A3B31_00505</name>
</gene>
<dbReference type="GO" id="GO:0005525">
    <property type="term" value="F:GTP binding"/>
    <property type="evidence" value="ECO:0007669"/>
    <property type="project" value="UniProtKB-UniRule"/>
</dbReference>
<proteinExistence type="inferred from homology"/>
<keyword evidence="5 8" id="KW-0547">Nucleotide-binding</keyword>
<feature type="binding site" evidence="8">
    <location>
        <begin position="122"/>
        <end position="125"/>
    </location>
    <ligand>
        <name>GTP</name>
        <dbReference type="ChEBI" id="CHEBI:37565"/>
        <label>1</label>
    </ligand>
</feature>
<dbReference type="InterPro" id="IPR027417">
    <property type="entry name" value="P-loop_NTPase"/>
</dbReference>
<evidence type="ECO:0000256" key="7">
    <source>
        <dbReference type="ARBA" id="ARBA00032345"/>
    </source>
</evidence>
<dbReference type="NCBIfam" id="TIGR03594">
    <property type="entry name" value="GTPase_EngA"/>
    <property type="match status" value="1"/>
</dbReference>
<dbReference type="EMBL" id="MHKN01000002">
    <property type="protein sequence ID" value="OGY93042.1"/>
    <property type="molecule type" value="Genomic_DNA"/>
</dbReference>
<evidence type="ECO:0000256" key="3">
    <source>
        <dbReference type="ARBA" id="ARBA00022517"/>
    </source>
</evidence>
<dbReference type="GO" id="GO:0042254">
    <property type="term" value="P:ribosome biogenesis"/>
    <property type="evidence" value="ECO:0007669"/>
    <property type="project" value="UniProtKB-KW"/>
</dbReference>
<dbReference type="HAMAP" id="MF_00195">
    <property type="entry name" value="GTPase_Der"/>
    <property type="match status" value="1"/>
</dbReference>
<dbReference type="InterPro" id="IPR015946">
    <property type="entry name" value="KH_dom-like_a/b"/>
</dbReference>
<dbReference type="InterPro" id="IPR006073">
    <property type="entry name" value="GTP-bd"/>
</dbReference>
<evidence type="ECO:0000259" key="11">
    <source>
        <dbReference type="PROSITE" id="PS51712"/>
    </source>
</evidence>
<feature type="binding site" evidence="8">
    <location>
        <begin position="58"/>
        <end position="62"/>
    </location>
    <ligand>
        <name>GTP</name>
        <dbReference type="ChEBI" id="CHEBI:37565"/>
        <label>1</label>
    </ligand>
</feature>
<keyword evidence="6 8" id="KW-0342">GTP-binding</keyword>
<dbReference type="PIRSF" id="PIRSF006485">
    <property type="entry name" value="GTP-binding_EngA"/>
    <property type="match status" value="1"/>
</dbReference>
<dbReference type="InterPro" id="IPR016484">
    <property type="entry name" value="GTPase_Der"/>
</dbReference>
<evidence type="ECO:0000256" key="5">
    <source>
        <dbReference type="ARBA" id="ARBA00022741"/>
    </source>
</evidence>
<dbReference type="Gene3D" id="3.30.300.20">
    <property type="match status" value="1"/>
</dbReference>
<comment type="similarity">
    <text evidence="1 8 9 10">Belongs to the TRAFAC class TrmE-Era-EngA-EngB-Septin-like GTPase superfamily. EngA (Der) GTPase family.</text>
</comment>
<dbReference type="Pfam" id="PF01926">
    <property type="entry name" value="MMR_HSR1"/>
    <property type="match status" value="2"/>
</dbReference>
<feature type="domain" description="EngA-type G" evidence="11">
    <location>
        <begin position="177"/>
        <end position="354"/>
    </location>
</feature>